<dbReference type="SUPFAM" id="SSF56112">
    <property type="entry name" value="Protein kinase-like (PK-like)"/>
    <property type="match status" value="1"/>
</dbReference>
<evidence type="ECO:0000313" key="2">
    <source>
        <dbReference type="Proteomes" id="UP000587527"/>
    </source>
</evidence>
<dbReference type="GO" id="GO:0016301">
    <property type="term" value="F:kinase activity"/>
    <property type="evidence" value="ECO:0007669"/>
    <property type="project" value="UniProtKB-KW"/>
</dbReference>
<evidence type="ECO:0000313" key="1">
    <source>
        <dbReference type="EMBL" id="MBB5867219.1"/>
    </source>
</evidence>
<keyword evidence="2" id="KW-1185">Reference proteome</keyword>
<dbReference type="Gene3D" id="3.90.1200.10">
    <property type="match status" value="1"/>
</dbReference>
<protein>
    <submittedName>
        <fullName evidence="1">Ser/Thr protein kinase RdoA (MazF antagonist)</fullName>
    </submittedName>
</protein>
<reference evidence="1 2" key="1">
    <citation type="submission" date="2020-08" db="EMBL/GenBank/DDBJ databases">
        <title>Sequencing the genomes of 1000 actinobacteria strains.</title>
        <authorList>
            <person name="Klenk H.-P."/>
        </authorList>
    </citation>
    <scope>NUCLEOTIDE SEQUENCE [LARGE SCALE GENOMIC DNA]</scope>
    <source>
        <strain evidence="1 2">DSM 45362</strain>
    </source>
</reference>
<name>A0A841BJ73_9ACTN</name>
<dbReference type="EMBL" id="JACHMN010000001">
    <property type="protein sequence ID" value="MBB5867219.1"/>
    <property type="molecule type" value="Genomic_DNA"/>
</dbReference>
<accession>A0A841BJ73</accession>
<keyword evidence="1" id="KW-0808">Transferase</keyword>
<comment type="caution">
    <text evidence="1">The sequence shown here is derived from an EMBL/GenBank/DDBJ whole genome shotgun (WGS) entry which is preliminary data.</text>
</comment>
<keyword evidence="1" id="KW-0418">Kinase</keyword>
<dbReference type="AlphaFoldDB" id="A0A841BJ73"/>
<proteinExistence type="predicted"/>
<organism evidence="1 2">
    <name type="scientific">Allocatelliglobosispora scoriae</name>
    <dbReference type="NCBI Taxonomy" id="643052"/>
    <lineage>
        <taxon>Bacteria</taxon>
        <taxon>Bacillati</taxon>
        <taxon>Actinomycetota</taxon>
        <taxon>Actinomycetes</taxon>
        <taxon>Micromonosporales</taxon>
        <taxon>Micromonosporaceae</taxon>
        <taxon>Allocatelliglobosispora</taxon>
    </lineage>
</organism>
<gene>
    <name evidence="1" type="ORF">F4553_000598</name>
</gene>
<dbReference type="RefSeq" id="WP_184831690.1">
    <property type="nucleotide sequence ID" value="NZ_JACHMN010000001.1"/>
</dbReference>
<dbReference type="Proteomes" id="UP000587527">
    <property type="component" value="Unassembled WGS sequence"/>
</dbReference>
<sequence length="327" mass="34659">MDTLGEIAAAFRIGSLVAAPRQLKGAEVVAVSAGNGSFVVKTEQSPPSWRLDAMRMTGRVESAALAAGLEIALPVEPPSGHETAGYWARFGDQWFRVSELLTGVHPRPPFDIRTATWLGVTVARLARLGLPGDVRDDPSRPLYPAHDWAPWLDDAARAGLACAPVLRAAVPVIAEATALVQAALVGPVEARLMHRDLSGRNILRTSAGLRLLDFDYAGPEVPWWEAVAVAVRSAQAADLAEPSEPSLRALLAGYAEADGPIGSADHSAFAGLVWSQVAMAAYSLWVAAGHRGGDAVRRAAADRDAVHLAGALTHTMSSLDRWVDLLR</sequence>
<dbReference type="InterPro" id="IPR011009">
    <property type="entry name" value="Kinase-like_dom_sf"/>
</dbReference>